<accession>A0ABT1S3G5</accession>
<protein>
    <submittedName>
        <fullName evidence="1">Uncharacterized protein</fullName>
    </submittedName>
</protein>
<proteinExistence type="predicted"/>
<dbReference type="Proteomes" id="UP001524473">
    <property type="component" value="Unassembled WGS sequence"/>
</dbReference>
<comment type="caution">
    <text evidence="1">The sequence shown here is derived from an EMBL/GenBank/DDBJ whole genome shotgun (WGS) entry which is preliminary data.</text>
</comment>
<evidence type="ECO:0000313" key="1">
    <source>
        <dbReference type="EMBL" id="MCQ4841340.1"/>
    </source>
</evidence>
<reference evidence="1 2" key="1">
    <citation type="submission" date="2022-06" db="EMBL/GenBank/DDBJ databases">
        <title>Isolation of gut microbiota from human fecal samples.</title>
        <authorList>
            <person name="Pamer E.G."/>
            <person name="Barat B."/>
            <person name="Waligurski E."/>
            <person name="Medina S."/>
            <person name="Paddock L."/>
            <person name="Mostad J."/>
        </authorList>
    </citation>
    <scope>NUCLEOTIDE SEQUENCE [LARGE SCALE GENOMIC DNA]</scope>
    <source>
        <strain evidence="1 2">DFI.9.73</strain>
    </source>
</reference>
<gene>
    <name evidence="1" type="ORF">NE695_15610</name>
</gene>
<sequence>MGNMKFSRYIESIPTIIIPLFRVDCKDASGPILVGAAYKSGQQNLFDLPQGRR</sequence>
<name>A0ABT1S3G5_9FIRM</name>
<dbReference type="EMBL" id="JANFZH010000045">
    <property type="protein sequence ID" value="MCQ4841340.1"/>
    <property type="molecule type" value="Genomic_DNA"/>
</dbReference>
<dbReference type="GeneID" id="90534068"/>
<dbReference type="RefSeq" id="WP_154669696.1">
    <property type="nucleotide sequence ID" value="NZ_CABKVV010000013.1"/>
</dbReference>
<organism evidence="1 2">
    <name type="scientific">Neglectibacter timonensis</name>
    <dbReference type="NCBI Taxonomy" id="1776382"/>
    <lineage>
        <taxon>Bacteria</taxon>
        <taxon>Bacillati</taxon>
        <taxon>Bacillota</taxon>
        <taxon>Clostridia</taxon>
        <taxon>Eubacteriales</taxon>
        <taxon>Oscillospiraceae</taxon>
        <taxon>Neglectibacter</taxon>
    </lineage>
</organism>
<evidence type="ECO:0000313" key="2">
    <source>
        <dbReference type="Proteomes" id="UP001524473"/>
    </source>
</evidence>
<keyword evidence="2" id="KW-1185">Reference proteome</keyword>